<feature type="binding site" evidence="5">
    <location>
        <begin position="136"/>
        <end position="140"/>
    </location>
    <ligand>
        <name>S-adenosyl-L-methionine</name>
        <dbReference type="ChEBI" id="CHEBI:59789"/>
    </ligand>
</feature>
<dbReference type="GO" id="GO:0032259">
    <property type="term" value="P:methylation"/>
    <property type="evidence" value="ECO:0007669"/>
    <property type="project" value="UniProtKB-KW"/>
</dbReference>
<evidence type="ECO:0000259" key="7">
    <source>
        <dbReference type="Pfam" id="PF17827"/>
    </source>
</evidence>
<dbReference type="EC" id="2.1.1.297" evidence="5"/>
<evidence type="ECO:0000256" key="3">
    <source>
        <dbReference type="ARBA" id="ARBA00022691"/>
    </source>
</evidence>
<dbReference type="KEGG" id="aad:TC41_3115"/>
<dbReference type="InterPro" id="IPR019874">
    <property type="entry name" value="RF_methyltr_PrmC"/>
</dbReference>
<dbReference type="STRING" id="1048834.TC41_3115"/>
<dbReference type="Gene3D" id="3.40.50.150">
    <property type="entry name" value="Vaccinia Virus protein VP39"/>
    <property type="match status" value="1"/>
</dbReference>
<dbReference type="PROSITE" id="PS00092">
    <property type="entry name" value="N6_MTASE"/>
    <property type="match status" value="1"/>
</dbReference>
<dbReference type="NCBIfam" id="TIGR00536">
    <property type="entry name" value="hemK_fam"/>
    <property type="match status" value="1"/>
</dbReference>
<dbReference type="HAMAP" id="MF_02126">
    <property type="entry name" value="RF_methyltr_PrmC"/>
    <property type="match status" value="1"/>
</dbReference>
<dbReference type="GO" id="GO:0102559">
    <property type="term" value="F:peptide chain release factor N(5)-glutamine methyltransferase activity"/>
    <property type="evidence" value="ECO:0007669"/>
    <property type="project" value="UniProtKB-EC"/>
</dbReference>
<feature type="binding site" evidence="5">
    <location>
        <position position="206"/>
    </location>
    <ligand>
        <name>S-adenosyl-L-methionine</name>
        <dbReference type="ChEBI" id="CHEBI:59789"/>
    </ligand>
</feature>
<dbReference type="Pfam" id="PF17827">
    <property type="entry name" value="PrmC_N"/>
    <property type="match status" value="1"/>
</dbReference>
<accession>F8ICZ4</accession>
<evidence type="ECO:0000259" key="6">
    <source>
        <dbReference type="Pfam" id="PF05175"/>
    </source>
</evidence>
<dbReference type="InterPro" id="IPR029063">
    <property type="entry name" value="SAM-dependent_MTases_sf"/>
</dbReference>
<dbReference type="Proteomes" id="UP000000292">
    <property type="component" value="Chromosome"/>
</dbReference>
<dbReference type="OrthoDB" id="9800643at2"/>
<dbReference type="InterPro" id="IPR050320">
    <property type="entry name" value="N5-glutamine_MTase"/>
</dbReference>
<evidence type="ECO:0000313" key="8">
    <source>
        <dbReference type="EMBL" id="AEJ44999.1"/>
    </source>
</evidence>
<reference evidence="8 9" key="1">
    <citation type="journal article" date="2011" name="J. Bacteriol.">
        <title>Complete Genome Sequence of Alicyclobacillus acidocaldarius Strain Tc-4-1.</title>
        <authorList>
            <person name="Chen Y."/>
            <person name="He Y."/>
            <person name="Zhang B."/>
            <person name="Yang J."/>
            <person name="Li W."/>
            <person name="Dong Z."/>
            <person name="Hu S."/>
        </authorList>
    </citation>
    <scope>NUCLEOTIDE SEQUENCE [LARGE SCALE GENOMIC DNA]</scope>
    <source>
        <strain evidence="8 9">Tc-4-1</strain>
    </source>
</reference>
<dbReference type="EMBL" id="CP002902">
    <property type="protein sequence ID" value="AEJ44999.1"/>
    <property type="molecule type" value="Genomic_DNA"/>
</dbReference>
<dbReference type="InterPro" id="IPR004556">
    <property type="entry name" value="HemK-like"/>
</dbReference>
<keyword evidence="2 5" id="KW-0808">Transferase</keyword>
<dbReference type="InterPro" id="IPR002052">
    <property type="entry name" value="DNA_methylase_N6_adenine_CS"/>
</dbReference>
<dbReference type="CDD" id="cd02440">
    <property type="entry name" value="AdoMet_MTases"/>
    <property type="match status" value="1"/>
</dbReference>
<evidence type="ECO:0000256" key="5">
    <source>
        <dbReference type="HAMAP-Rule" id="MF_02126"/>
    </source>
</evidence>
<dbReference type="GO" id="GO:0003676">
    <property type="term" value="F:nucleic acid binding"/>
    <property type="evidence" value="ECO:0007669"/>
    <property type="project" value="InterPro"/>
</dbReference>
<feature type="domain" description="Methyltransferase small" evidence="6">
    <location>
        <begin position="124"/>
        <end position="210"/>
    </location>
</feature>
<evidence type="ECO:0000256" key="2">
    <source>
        <dbReference type="ARBA" id="ARBA00022679"/>
    </source>
</evidence>
<feature type="domain" description="Release factor glutamine methyltransferase N-terminal" evidence="7">
    <location>
        <begin position="37"/>
        <end position="90"/>
    </location>
</feature>
<sequence length="315" mass="34780">MSEAKYFVARLLKAIAEQLPQSPAYRALPLDERKRLAEREAEQIVAHALGWDRVKLLQSLGDEVPDEVAERAARLAALRAQGEPLAYVLGKQDFYGRTFEVGPDCLIPRPDTEVLVEEAIRFLKRMPSGTRVIDVGTGSGCIAVSIALACPGVSVTAVDLSMDALAVARRNAERFGAVVDWAAADGIEWLIERAQRGRPWHAIVSNPPYIPTGEIDQLEPSVRDYEPRLALDGGEDGLQFYRRMAALPPYVLARGRAGVFLEVGHNQADEVARLFAPWKERGFRVRKVKDLRGVDRVIAVTREPGSPPEPENLSI</sequence>
<dbReference type="NCBIfam" id="TIGR03534">
    <property type="entry name" value="RF_mod_PrmC"/>
    <property type="match status" value="1"/>
</dbReference>
<proteinExistence type="inferred from homology"/>
<evidence type="ECO:0000256" key="4">
    <source>
        <dbReference type="ARBA" id="ARBA00048391"/>
    </source>
</evidence>
<comment type="catalytic activity">
    <reaction evidence="4 5">
        <text>L-glutaminyl-[peptide chain release factor] + S-adenosyl-L-methionine = N(5)-methyl-L-glutaminyl-[peptide chain release factor] + S-adenosyl-L-homocysteine + H(+)</text>
        <dbReference type="Rhea" id="RHEA:42896"/>
        <dbReference type="Rhea" id="RHEA-COMP:10271"/>
        <dbReference type="Rhea" id="RHEA-COMP:10272"/>
        <dbReference type="ChEBI" id="CHEBI:15378"/>
        <dbReference type="ChEBI" id="CHEBI:30011"/>
        <dbReference type="ChEBI" id="CHEBI:57856"/>
        <dbReference type="ChEBI" id="CHEBI:59789"/>
        <dbReference type="ChEBI" id="CHEBI:61891"/>
        <dbReference type="EC" id="2.1.1.297"/>
    </reaction>
</comment>
<feature type="binding site" evidence="5">
    <location>
        <position position="159"/>
    </location>
    <ligand>
        <name>S-adenosyl-L-methionine</name>
        <dbReference type="ChEBI" id="CHEBI:59789"/>
    </ligand>
</feature>
<evidence type="ECO:0000313" key="9">
    <source>
        <dbReference type="Proteomes" id="UP000000292"/>
    </source>
</evidence>
<dbReference type="Pfam" id="PF05175">
    <property type="entry name" value="MTS"/>
    <property type="match status" value="1"/>
</dbReference>
<dbReference type="AlphaFoldDB" id="F8ICZ4"/>
<dbReference type="SUPFAM" id="SSF53335">
    <property type="entry name" value="S-adenosyl-L-methionine-dependent methyltransferases"/>
    <property type="match status" value="1"/>
</dbReference>
<feature type="binding site" evidence="5">
    <location>
        <begin position="206"/>
        <end position="209"/>
    </location>
    <ligand>
        <name>substrate</name>
    </ligand>
</feature>
<dbReference type="eggNOG" id="COG2890">
    <property type="taxonomic scope" value="Bacteria"/>
</dbReference>
<comment type="caution">
    <text evidence="5">Lacks conserved residue(s) required for the propagation of feature annotation.</text>
</comment>
<evidence type="ECO:0000256" key="1">
    <source>
        <dbReference type="ARBA" id="ARBA00022603"/>
    </source>
</evidence>
<keyword evidence="3 5" id="KW-0949">S-adenosyl-L-methionine</keyword>
<dbReference type="InterPro" id="IPR040758">
    <property type="entry name" value="PrmC_N"/>
</dbReference>
<reference evidence="9" key="2">
    <citation type="submission" date="2011-06" db="EMBL/GenBank/DDBJ databases">
        <title>The complete genome sequence of Alicyclobacillus acidocaldarius sp. Tc-4-1.</title>
        <authorList>
            <person name="Chen Y."/>
            <person name="He Y."/>
            <person name="Dong Z."/>
            <person name="Hu S."/>
        </authorList>
    </citation>
    <scope>NUCLEOTIDE SEQUENCE [LARGE SCALE GENOMIC DNA]</scope>
    <source>
        <strain evidence="9">Tc-4-1</strain>
    </source>
</reference>
<gene>
    <name evidence="8" type="primary">hemK</name>
    <name evidence="5" type="synonym">prmC</name>
    <name evidence="8" type="ordered locus">TC41_3115</name>
</gene>
<keyword evidence="1 5" id="KW-0489">Methyltransferase</keyword>
<dbReference type="InterPro" id="IPR007848">
    <property type="entry name" value="Small_mtfrase_dom"/>
</dbReference>
<dbReference type="PANTHER" id="PTHR18895">
    <property type="entry name" value="HEMK METHYLTRANSFERASE"/>
    <property type="match status" value="1"/>
</dbReference>
<organism evidence="8 9">
    <name type="scientific">Alicyclobacillus acidocaldarius (strain Tc-4-1)</name>
    <name type="common">Bacillus acidocaldarius</name>
    <dbReference type="NCBI Taxonomy" id="1048834"/>
    <lineage>
        <taxon>Bacteria</taxon>
        <taxon>Bacillati</taxon>
        <taxon>Bacillota</taxon>
        <taxon>Bacilli</taxon>
        <taxon>Bacillales</taxon>
        <taxon>Alicyclobacillaceae</taxon>
        <taxon>Alicyclobacillus</taxon>
    </lineage>
</organism>
<dbReference type="PANTHER" id="PTHR18895:SF74">
    <property type="entry name" value="MTRF1L RELEASE FACTOR GLUTAMINE METHYLTRANSFERASE"/>
    <property type="match status" value="1"/>
</dbReference>
<comment type="similarity">
    <text evidence="5">Belongs to the protein N5-glutamine methyltransferase family. PrmC subfamily.</text>
</comment>
<dbReference type="Gene3D" id="1.10.8.10">
    <property type="entry name" value="DNA helicase RuvA subunit, C-terminal domain"/>
    <property type="match status" value="1"/>
</dbReference>
<name>F8ICZ4_ALIAT</name>
<dbReference type="PATRIC" id="fig|1048834.4.peg.2959"/>
<protein>
    <recommendedName>
        <fullName evidence="5">Release factor glutamine methyltransferase</fullName>
        <shortName evidence="5">RF MTase</shortName>
        <ecNumber evidence="5">2.1.1.297</ecNumber>
    </recommendedName>
    <alternativeName>
        <fullName evidence="5">N5-glutamine methyltransferase PrmC</fullName>
    </alternativeName>
    <alternativeName>
        <fullName evidence="5">Protein-(glutamine-N5) MTase PrmC</fullName>
    </alternativeName>
    <alternativeName>
        <fullName evidence="5">Protein-glutamine N-methyltransferase PrmC</fullName>
    </alternativeName>
</protein>
<dbReference type="HOGENOM" id="CLU_018398_3_1_9"/>
<comment type="function">
    <text evidence="5">Methylates the class 1 translation termination release factors RF1/PrfA and RF2/PrfB on the glutamine residue of the universally conserved GGQ motif.</text>
</comment>